<keyword evidence="1" id="KW-0812">Transmembrane</keyword>
<sequence>MVFINTGWCLFIIMTVVRLDILLLCGGLKPLSG</sequence>
<evidence type="ECO:0000313" key="2">
    <source>
        <dbReference type="EMBL" id="JAH73385.1"/>
    </source>
</evidence>
<feature type="transmembrane region" description="Helical" evidence="1">
    <location>
        <begin position="6"/>
        <end position="28"/>
    </location>
</feature>
<keyword evidence="1" id="KW-1133">Transmembrane helix</keyword>
<dbReference type="EMBL" id="GBXM01035192">
    <property type="protein sequence ID" value="JAH73385.1"/>
    <property type="molecule type" value="Transcribed_RNA"/>
</dbReference>
<protein>
    <submittedName>
        <fullName evidence="2">Uncharacterized protein</fullName>
    </submittedName>
</protein>
<name>A0A0E9V7G6_ANGAN</name>
<keyword evidence="1" id="KW-0472">Membrane</keyword>
<organism evidence="2">
    <name type="scientific">Anguilla anguilla</name>
    <name type="common">European freshwater eel</name>
    <name type="synonym">Muraena anguilla</name>
    <dbReference type="NCBI Taxonomy" id="7936"/>
    <lineage>
        <taxon>Eukaryota</taxon>
        <taxon>Metazoa</taxon>
        <taxon>Chordata</taxon>
        <taxon>Craniata</taxon>
        <taxon>Vertebrata</taxon>
        <taxon>Euteleostomi</taxon>
        <taxon>Actinopterygii</taxon>
        <taxon>Neopterygii</taxon>
        <taxon>Teleostei</taxon>
        <taxon>Anguilliformes</taxon>
        <taxon>Anguillidae</taxon>
        <taxon>Anguilla</taxon>
    </lineage>
</organism>
<reference evidence="2" key="1">
    <citation type="submission" date="2014-11" db="EMBL/GenBank/DDBJ databases">
        <authorList>
            <person name="Amaro Gonzalez C."/>
        </authorList>
    </citation>
    <scope>NUCLEOTIDE SEQUENCE</scope>
</reference>
<proteinExistence type="predicted"/>
<dbReference type="AlphaFoldDB" id="A0A0E9V7G6"/>
<evidence type="ECO:0000256" key="1">
    <source>
        <dbReference type="SAM" id="Phobius"/>
    </source>
</evidence>
<accession>A0A0E9V7G6</accession>
<reference evidence="2" key="2">
    <citation type="journal article" date="2015" name="Fish Shellfish Immunol.">
        <title>Early steps in the European eel (Anguilla anguilla)-Vibrio vulnificus interaction in the gills: Role of the RtxA13 toxin.</title>
        <authorList>
            <person name="Callol A."/>
            <person name="Pajuelo D."/>
            <person name="Ebbesson L."/>
            <person name="Teles M."/>
            <person name="MacKenzie S."/>
            <person name="Amaro C."/>
        </authorList>
    </citation>
    <scope>NUCLEOTIDE SEQUENCE</scope>
</reference>